<evidence type="ECO:0000313" key="1">
    <source>
        <dbReference type="EMBL" id="CAG5136235.1"/>
    </source>
</evidence>
<dbReference type="PANTHER" id="PTHR31198">
    <property type="entry name" value="COILED-COIL DOMAIN-CONTAINING PROTEIN 84"/>
    <property type="match status" value="1"/>
</dbReference>
<dbReference type="Pfam" id="PF14968">
    <property type="entry name" value="CCDC84"/>
    <property type="match status" value="1"/>
</dbReference>
<dbReference type="EMBL" id="CAJHNH020008508">
    <property type="protein sequence ID" value="CAG5136235.1"/>
    <property type="molecule type" value="Genomic_DNA"/>
</dbReference>
<sequence length="191" mass="22211">MSSQTVFVPFRYCPLCRLNHNKGKKHVYSKKHKEIVANILVKFSKKITEAKAFLKKPSIKEITWDQAGNKFWCYFCQGDIDKHKLNVSTPGQCVVEYGGFLEHITRSDHAENTAKFLKENMLDMKRTLEFVINEKMYLKFLEDVEAAVTRFFMLKSQVLTQIASHIRSQSVIRRDVVASSLREQVCRMVIS</sequence>
<dbReference type="InterPro" id="IPR028015">
    <property type="entry name" value="CCDC84-like"/>
</dbReference>
<dbReference type="PANTHER" id="PTHR31198:SF1">
    <property type="entry name" value="CENTROSOMAL AT-AC SPLICING FACTOR"/>
    <property type="match status" value="1"/>
</dbReference>
<proteinExistence type="predicted"/>
<comment type="caution">
    <text evidence="1">The sequence shown here is derived from an EMBL/GenBank/DDBJ whole genome shotgun (WGS) entry which is preliminary data.</text>
</comment>
<dbReference type="Proteomes" id="UP000678393">
    <property type="component" value="Unassembled WGS sequence"/>
</dbReference>
<accession>A0A8S4A808</accession>
<keyword evidence="2" id="KW-1185">Reference proteome</keyword>
<name>A0A8S4A808_9EUPU</name>
<organism evidence="1 2">
    <name type="scientific">Candidula unifasciata</name>
    <dbReference type="NCBI Taxonomy" id="100452"/>
    <lineage>
        <taxon>Eukaryota</taxon>
        <taxon>Metazoa</taxon>
        <taxon>Spiralia</taxon>
        <taxon>Lophotrochozoa</taxon>
        <taxon>Mollusca</taxon>
        <taxon>Gastropoda</taxon>
        <taxon>Heterobranchia</taxon>
        <taxon>Euthyneura</taxon>
        <taxon>Panpulmonata</taxon>
        <taxon>Eupulmonata</taxon>
        <taxon>Stylommatophora</taxon>
        <taxon>Helicina</taxon>
        <taxon>Helicoidea</taxon>
        <taxon>Geomitridae</taxon>
        <taxon>Candidula</taxon>
    </lineage>
</organism>
<dbReference type="AlphaFoldDB" id="A0A8S4A808"/>
<gene>
    <name evidence="1" type="ORF">CUNI_LOCUS21793</name>
</gene>
<reference evidence="1" key="1">
    <citation type="submission" date="2021-04" db="EMBL/GenBank/DDBJ databases">
        <authorList>
            <consortium name="Molecular Ecology Group"/>
        </authorList>
    </citation>
    <scope>NUCLEOTIDE SEQUENCE</scope>
</reference>
<evidence type="ECO:0000313" key="2">
    <source>
        <dbReference type="Proteomes" id="UP000678393"/>
    </source>
</evidence>
<dbReference type="OrthoDB" id="1892805at2759"/>
<protein>
    <submittedName>
        <fullName evidence="1">Uncharacterized protein</fullName>
    </submittedName>
</protein>